<accession>V6M593</accession>
<evidence type="ECO:0000313" key="1">
    <source>
        <dbReference type="EMBL" id="EST48524.1"/>
    </source>
</evidence>
<gene>
    <name evidence="1" type="ORF">SS50377_11134</name>
    <name evidence="2" type="ORF">SS50377_23542</name>
</gene>
<evidence type="ECO:0000313" key="2">
    <source>
        <dbReference type="EMBL" id="KAH0573607.1"/>
    </source>
</evidence>
<dbReference type="VEuPathDB" id="GiardiaDB:SS50377_23542"/>
<dbReference type="Proteomes" id="UP000018208">
    <property type="component" value="Unassembled WGS sequence"/>
</dbReference>
<dbReference type="AlphaFoldDB" id="V6M593"/>
<keyword evidence="3" id="KW-1185">Reference proteome</keyword>
<reference evidence="1 2" key="1">
    <citation type="journal article" date="2014" name="PLoS Genet.">
        <title>The Genome of Spironucleus salmonicida Highlights a Fish Pathogen Adapted to Fluctuating Environments.</title>
        <authorList>
            <person name="Xu F."/>
            <person name="Jerlstrom-Hultqvist J."/>
            <person name="Einarsson E."/>
            <person name="Astvaldsson A."/>
            <person name="Svard S.G."/>
            <person name="Andersson J.O."/>
        </authorList>
    </citation>
    <scope>NUCLEOTIDE SEQUENCE</scope>
    <source>
        <strain evidence="2">ATCC 50377</strain>
    </source>
</reference>
<name>V6M593_9EUKA</name>
<dbReference type="EMBL" id="AUWU02000004">
    <property type="protein sequence ID" value="KAH0573607.1"/>
    <property type="molecule type" value="Genomic_DNA"/>
</dbReference>
<reference evidence="2" key="2">
    <citation type="submission" date="2020-12" db="EMBL/GenBank/DDBJ databases">
        <title>New Spironucleus salmonicida genome in near-complete chromosomes.</title>
        <authorList>
            <person name="Xu F."/>
            <person name="Kurt Z."/>
            <person name="Jimenez-Gonzalez A."/>
            <person name="Astvaldsson A."/>
            <person name="Andersson J.O."/>
            <person name="Svard S.G."/>
        </authorList>
    </citation>
    <scope>NUCLEOTIDE SEQUENCE</scope>
    <source>
        <strain evidence="2">ATCC 50377</strain>
    </source>
</reference>
<organism evidence="1">
    <name type="scientific">Spironucleus salmonicida</name>
    <dbReference type="NCBI Taxonomy" id="348837"/>
    <lineage>
        <taxon>Eukaryota</taxon>
        <taxon>Metamonada</taxon>
        <taxon>Diplomonadida</taxon>
        <taxon>Hexamitidae</taxon>
        <taxon>Hexamitinae</taxon>
        <taxon>Spironucleus</taxon>
    </lineage>
</organism>
<dbReference type="EMBL" id="KI545981">
    <property type="protein sequence ID" value="EST48524.1"/>
    <property type="molecule type" value="Genomic_DNA"/>
</dbReference>
<protein>
    <submittedName>
        <fullName evidence="1">Uncharacterized protein</fullName>
    </submittedName>
</protein>
<evidence type="ECO:0000313" key="3">
    <source>
        <dbReference type="Proteomes" id="UP000018208"/>
    </source>
</evidence>
<proteinExistence type="predicted"/>
<sequence>MQKIESITVFTEEAYVLYHYQLYSQTFDTLEMLHLIRLSHALINSLKDDYCKTILNNLSIQVYKQNLLYILLLSPDYLPDQQKINVHLMLSVFNMKFQKYIFSIANEIQYAMGQIELNGIQDKQDENNIVKAQAAYDFIEPFWDHYQVFNSYRKLSFLIGDLRVFEDLTQEIILFYFNQEKGTWRQINDFPINNQALFSESKIYQENAVLYTSYIDQKYQIAFMTSYDLPNNKQVYDVPTAHSQLYTTAKQITQQYFPKQETFRRE</sequence>